<keyword evidence="15" id="KW-1185">Reference proteome</keyword>
<evidence type="ECO:0000259" key="11">
    <source>
        <dbReference type="PROSITE" id="PS50110"/>
    </source>
</evidence>
<evidence type="ECO:0000259" key="13">
    <source>
        <dbReference type="PROSITE" id="PS50113"/>
    </source>
</evidence>
<accession>A0A2Z3GUV0</accession>
<dbReference type="PRINTS" id="PR00344">
    <property type="entry name" value="BCTRLSENSOR"/>
</dbReference>
<evidence type="ECO:0000256" key="1">
    <source>
        <dbReference type="ARBA" id="ARBA00000085"/>
    </source>
</evidence>
<dbReference type="GO" id="GO:0000155">
    <property type="term" value="F:phosphorelay sensor kinase activity"/>
    <property type="evidence" value="ECO:0007669"/>
    <property type="project" value="InterPro"/>
</dbReference>
<dbReference type="GO" id="GO:0006355">
    <property type="term" value="P:regulation of DNA-templated transcription"/>
    <property type="evidence" value="ECO:0007669"/>
    <property type="project" value="InterPro"/>
</dbReference>
<dbReference type="Pfam" id="PF00072">
    <property type="entry name" value="Response_reg"/>
    <property type="match status" value="2"/>
</dbReference>
<dbReference type="PROSITE" id="PS50113">
    <property type="entry name" value="PAC"/>
    <property type="match status" value="1"/>
</dbReference>
<dbReference type="InterPro" id="IPR001789">
    <property type="entry name" value="Sig_transdc_resp-reg_receiver"/>
</dbReference>
<dbReference type="Pfam" id="PF00989">
    <property type="entry name" value="PAS"/>
    <property type="match status" value="1"/>
</dbReference>
<comment type="catalytic activity">
    <reaction evidence="1">
        <text>ATP + protein L-histidine = ADP + protein N-phospho-L-histidine.</text>
        <dbReference type="EC" id="2.7.13.3"/>
    </reaction>
</comment>
<dbReference type="Gene3D" id="1.10.287.130">
    <property type="match status" value="1"/>
</dbReference>
<dbReference type="KEGG" id="gog:C1280_04350"/>
<keyword evidence="6 14" id="KW-0418">Kinase</keyword>
<evidence type="ECO:0000256" key="7">
    <source>
        <dbReference type="ARBA" id="ARBA00022840"/>
    </source>
</evidence>
<name>A0A2Z3GUV0_9BACT</name>
<feature type="modified residue" description="4-aspartylphosphate" evidence="9">
    <location>
        <position position="55"/>
    </location>
</feature>
<evidence type="ECO:0000256" key="9">
    <source>
        <dbReference type="PROSITE-ProRule" id="PRU00169"/>
    </source>
</evidence>
<dbReference type="InterPro" id="IPR003661">
    <property type="entry name" value="HisK_dim/P_dom"/>
</dbReference>
<organism evidence="14 15">
    <name type="scientific">Gemmata obscuriglobus</name>
    <dbReference type="NCBI Taxonomy" id="114"/>
    <lineage>
        <taxon>Bacteria</taxon>
        <taxon>Pseudomonadati</taxon>
        <taxon>Planctomycetota</taxon>
        <taxon>Planctomycetia</taxon>
        <taxon>Gemmatales</taxon>
        <taxon>Gemmataceae</taxon>
        <taxon>Gemmata</taxon>
    </lineage>
</organism>
<dbReference type="OrthoDB" id="5287556at2"/>
<dbReference type="Gene3D" id="3.30.450.20">
    <property type="entry name" value="PAS domain"/>
    <property type="match status" value="1"/>
</dbReference>
<evidence type="ECO:0000256" key="5">
    <source>
        <dbReference type="ARBA" id="ARBA00022741"/>
    </source>
</evidence>
<dbReference type="InterPro" id="IPR003594">
    <property type="entry name" value="HATPase_dom"/>
</dbReference>
<evidence type="ECO:0000256" key="4">
    <source>
        <dbReference type="ARBA" id="ARBA00022679"/>
    </source>
</evidence>
<dbReference type="RefSeq" id="WP_010046989.1">
    <property type="nucleotide sequence ID" value="NZ_CP025958.1"/>
</dbReference>
<dbReference type="InterPro" id="IPR011006">
    <property type="entry name" value="CheY-like_superfamily"/>
</dbReference>
<evidence type="ECO:0000256" key="3">
    <source>
        <dbReference type="ARBA" id="ARBA00022553"/>
    </source>
</evidence>
<dbReference type="SUPFAM" id="SSF47384">
    <property type="entry name" value="Homodimeric domain of signal transducing histidine kinase"/>
    <property type="match status" value="1"/>
</dbReference>
<dbReference type="PROSITE" id="PS50109">
    <property type="entry name" value="HIS_KIN"/>
    <property type="match status" value="1"/>
</dbReference>
<dbReference type="Gene3D" id="3.40.50.2300">
    <property type="match status" value="2"/>
</dbReference>
<evidence type="ECO:0000256" key="8">
    <source>
        <dbReference type="ARBA" id="ARBA00023012"/>
    </source>
</evidence>
<dbReference type="EMBL" id="CP025958">
    <property type="protein sequence ID" value="AWM36321.1"/>
    <property type="molecule type" value="Genomic_DNA"/>
</dbReference>
<reference evidence="14 15" key="1">
    <citation type="submission" date="2018-01" db="EMBL/GenBank/DDBJ databases">
        <title>G. obscuriglobus.</title>
        <authorList>
            <person name="Franke J."/>
            <person name="Blomberg W."/>
            <person name="Selmecki A."/>
        </authorList>
    </citation>
    <scope>NUCLEOTIDE SEQUENCE [LARGE SCALE GENOMIC DNA]</scope>
    <source>
        <strain evidence="14 15">DSM 5831</strain>
    </source>
</reference>
<dbReference type="GO" id="GO:0005524">
    <property type="term" value="F:ATP binding"/>
    <property type="evidence" value="ECO:0007669"/>
    <property type="project" value="UniProtKB-KW"/>
</dbReference>
<dbReference type="CDD" id="cd17534">
    <property type="entry name" value="REC_DC-like"/>
    <property type="match status" value="1"/>
</dbReference>
<dbReference type="Pfam" id="PF00512">
    <property type="entry name" value="HisKA"/>
    <property type="match status" value="1"/>
</dbReference>
<dbReference type="CDD" id="cd00130">
    <property type="entry name" value="PAS"/>
    <property type="match status" value="1"/>
</dbReference>
<feature type="domain" description="Response regulatory" evidence="11">
    <location>
        <begin position="515"/>
        <end position="631"/>
    </location>
</feature>
<dbReference type="SUPFAM" id="SSF55874">
    <property type="entry name" value="ATPase domain of HSP90 chaperone/DNA topoisomerase II/histidine kinase"/>
    <property type="match status" value="1"/>
</dbReference>
<dbReference type="SUPFAM" id="SSF52172">
    <property type="entry name" value="CheY-like"/>
    <property type="match status" value="2"/>
</dbReference>
<dbReference type="SMART" id="SM00387">
    <property type="entry name" value="HATPase_c"/>
    <property type="match status" value="1"/>
</dbReference>
<feature type="domain" description="PAC" evidence="13">
    <location>
        <begin position="210"/>
        <end position="262"/>
    </location>
</feature>
<dbReference type="Proteomes" id="UP000245802">
    <property type="component" value="Chromosome"/>
</dbReference>
<dbReference type="PANTHER" id="PTHR43065:SF46">
    <property type="entry name" value="C4-DICARBOXYLATE TRANSPORT SENSOR PROTEIN DCTB"/>
    <property type="match status" value="1"/>
</dbReference>
<dbReference type="SMART" id="SM00388">
    <property type="entry name" value="HisKA"/>
    <property type="match status" value="1"/>
</dbReference>
<feature type="domain" description="Response regulatory" evidence="11">
    <location>
        <begin position="5"/>
        <end position="120"/>
    </location>
</feature>
<comment type="caution">
    <text evidence="9">Lacks conserved residue(s) required for the propagation of feature annotation.</text>
</comment>
<dbReference type="EC" id="2.7.13.3" evidence="2"/>
<keyword evidence="3 9" id="KW-0597">Phosphoprotein</keyword>
<feature type="domain" description="PAS" evidence="12">
    <location>
        <begin position="132"/>
        <end position="205"/>
    </location>
</feature>
<dbReference type="CDD" id="cd00082">
    <property type="entry name" value="HisKA"/>
    <property type="match status" value="1"/>
</dbReference>
<dbReference type="PANTHER" id="PTHR43065">
    <property type="entry name" value="SENSOR HISTIDINE KINASE"/>
    <property type="match status" value="1"/>
</dbReference>
<dbReference type="PROSITE" id="PS50112">
    <property type="entry name" value="PAS"/>
    <property type="match status" value="1"/>
</dbReference>
<dbReference type="Pfam" id="PF02518">
    <property type="entry name" value="HATPase_c"/>
    <property type="match status" value="1"/>
</dbReference>
<evidence type="ECO:0000313" key="14">
    <source>
        <dbReference type="EMBL" id="AWM36321.1"/>
    </source>
</evidence>
<dbReference type="SMART" id="SM00091">
    <property type="entry name" value="PAS"/>
    <property type="match status" value="1"/>
</dbReference>
<feature type="domain" description="Histidine kinase" evidence="10">
    <location>
        <begin position="275"/>
        <end position="498"/>
    </location>
</feature>
<evidence type="ECO:0000259" key="10">
    <source>
        <dbReference type="PROSITE" id="PS50109"/>
    </source>
</evidence>
<proteinExistence type="predicted"/>
<dbReference type="NCBIfam" id="TIGR00229">
    <property type="entry name" value="sensory_box"/>
    <property type="match status" value="1"/>
</dbReference>
<dbReference type="InterPro" id="IPR035965">
    <property type="entry name" value="PAS-like_dom_sf"/>
</dbReference>
<dbReference type="InterPro" id="IPR036097">
    <property type="entry name" value="HisK_dim/P_sf"/>
</dbReference>
<gene>
    <name evidence="14" type="ORF">C1280_04350</name>
</gene>
<keyword evidence="8" id="KW-0902">Two-component regulatory system</keyword>
<keyword evidence="4" id="KW-0808">Transferase</keyword>
<dbReference type="AlphaFoldDB" id="A0A2Z3GUV0"/>
<dbReference type="InterPro" id="IPR000700">
    <property type="entry name" value="PAS-assoc_C"/>
</dbReference>
<dbReference type="SUPFAM" id="SSF55785">
    <property type="entry name" value="PYP-like sensor domain (PAS domain)"/>
    <property type="match status" value="1"/>
</dbReference>
<dbReference type="Gene3D" id="3.30.565.10">
    <property type="entry name" value="Histidine kinase-like ATPase, C-terminal domain"/>
    <property type="match status" value="1"/>
</dbReference>
<sequence length="634" mass="68357">MSTTAILVVEDERIISRVIEKRLRGLGYAVAGVAATGEEGVRRAGELRPDLVLMDITLGAGIDGVEAADRIRREVDVPVVFLTAHSDDATLQRAKLTEPHGYVLKPFEDSDLKTAIEIGLYRHRSDRRVRENAQWLAATLGSIGDGVIATDEAGRVRFMNALAERLTGWPQADAAGRHVTEVFHIVGEKTREPVPNPALAALARGEPVALAPDTVLVARDGTERPVDDSAAPIRGAGGLVAGAVLVFRDTSERRRLEEHLRQAQKMEAIGRLAGGIAHDFNNIMTIITGFSQLLLLDGQPPAERAEAAQNIYDAGKRAAALTQQIMAFSRKQMLVPAVLNLNTVVRDMGAMVRRVLGDRIELVTEPAAGLWDVKADPTQLGQVILNLAANARDAMPRGGRLTVRTANAELGDDTTREHPDVKPGRYAVLAVSDTGTGMPPEVLARVFEPFFTTKGLGNATGLGLSTVYGVVKQSRGHIEVSSAVGAGTTFRVFLPQYTEPPSSRELRLAARGHETVLLVEDEEMVRRMTRLVLERSGYTVLEAGDGAAGVAAAERHAGPIHLLITGLVMPHLSGRQVAERVARLKKGVRVLFTSGYTEDTPTHPSVGPAACDFLHKPFSLDALKDKVREVLDRP</sequence>
<dbReference type="PROSITE" id="PS50110">
    <property type="entry name" value="RESPONSE_REGULATORY"/>
    <property type="match status" value="2"/>
</dbReference>
<evidence type="ECO:0000256" key="2">
    <source>
        <dbReference type="ARBA" id="ARBA00012438"/>
    </source>
</evidence>
<dbReference type="SMART" id="SM00448">
    <property type="entry name" value="REC"/>
    <property type="match status" value="2"/>
</dbReference>
<evidence type="ECO:0000313" key="15">
    <source>
        <dbReference type="Proteomes" id="UP000245802"/>
    </source>
</evidence>
<dbReference type="InterPro" id="IPR013767">
    <property type="entry name" value="PAS_fold"/>
</dbReference>
<protein>
    <recommendedName>
        <fullName evidence="2">histidine kinase</fullName>
        <ecNumber evidence="2">2.7.13.3</ecNumber>
    </recommendedName>
</protein>
<dbReference type="InterPro" id="IPR004358">
    <property type="entry name" value="Sig_transdc_His_kin-like_C"/>
</dbReference>
<evidence type="ECO:0000259" key="12">
    <source>
        <dbReference type="PROSITE" id="PS50112"/>
    </source>
</evidence>
<dbReference type="InterPro" id="IPR000014">
    <property type="entry name" value="PAS"/>
</dbReference>
<keyword evidence="7" id="KW-0067">ATP-binding</keyword>
<dbReference type="InterPro" id="IPR036890">
    <property type="entry name" value="HATPase_C_sf"/>
</dbReference>
<keyword evidence="5" id="KW-0547">Nucleotide-binding</keyword>
<evidence type="ECO:0000256" key="6">
    <source>
        <dbReference type="ARBA" id="ARBA00022777"/>
    </source>
</evidence>
<dbReference type="InterPro" id="IPR005467">
    <property type="entry name" value="His_kinase_dom"/>
</dbReference>